<evidence type="ECO:0000313" key="3">
    <source>
        <dbReference type="Proteomes" id="UP000001366"/>
    </source>
</evidence>
<dbReference type="STRING" id="123214.PERMA_1800"/>
<evidence type="ECO:0000256" key="1">
    <source>
        <dbReference type="SAM" id="Coils"/>
    </source>
</evidence>
<dbReference type="PaxDb" id="123214-PERMA_1800"/>
<proteinExistence type="predicted"/>
<dbReference type="RefSeq" id="WP_012675874.1">
    <property type="nucleotide sequence ID" value="NC_012440.1"/>
</dbReference>
<keyword evidence="3" id="KW-1185">Reference proteome</keyword>
<accession>C0QSB7</accession>
<protein>
    <submittedName>
        <fullName evidence="2">Uncharacterized protein</fullName>
    </submittedName>
</protein>
<name>C0QSB7_PERMH</name>
<evidence type="ECO:0000313" key="2">
    <source>
        <dbReference type="EMBL" id="ACO03635.1"/>
    </source>
</evidence>
<dbReference type="Proteomes" id="UP000001366">
    <property type="component" value="Chromosome"/>
</dbReference>
<gene>
    <name evidence="2" type="ordered locus">PERMA_1800</name>
</gene>
<feature type="coiled-coil region" evidence="1">
    <location>
        <begin position="23"/>
        <end position="50"/>
    </location>
</feature>
<keyword evidence="1" id="KW-0175">Coiled coil</keyword>
<reference evidence="2 3" key="1">
    <citation type="journal article" date="2009" name="J. Bacteriol.">
        <title>Complete and draft genome sequences of six members of the Aquificales.</title>
        <authorList>
            <person name="Reysenbach A.L."/>
            <person name="Hamamura N."/>
            <person name="Podar M."/>
            <person name="Griffiths E."/>
            <person name="Ferreira S."/>
            <person name="Hochstein R."/>
            <person name="Heidelberg J."/>
            <person name="Johnson J."/>
            <person name="Mead D."/>
            <person name="Pohorille A."/>
            <person name="Sarmiento M."/>
            <person name="Schweighofer K."/>
            <person name="Seshadri R."/>
            <person name="Voytek M.A."/>
        </authorList>
    </citation>
    <scope>NUCLEOTIDE SEQUENCE [LARGE SCALE GENOMIC DNA]</scope>
    <source>
        <strain evidence="3">DSM 14350 / EX-H1</strain>
    </source>
</reference>
<dbReference type="KEGG" id="pmx:PERMA_1800"/>
<organism evidence="2 3">
    <name type="scientific">Persephonella marina (strain DSM 14350 / EX-H1)</name>
    <dbReference type="NCBI Taxonomy" id="123214"/>
    <lineage>
        <taxon>Bacteria</taxon>
        <taxon>Pseudomonadati</taxon>
        <taxon>Aquificota</taxon>
        <taxon>Aquificia</taxon>
        <taxon>Aquificales</taxon>
        <taxon>Hydrogenothermaceae</taxon>
        <taxon>Persephonella</taxon>
    </lineage>
</organism>
<dbReference type="AlphaFoldDB" id="C0QSB7"/>
<sequence>MDKKIKIIKQWLKVFPEETKPVAEEVLKKIEKIEKEQKEFEERFKIAKEGRKYRII</sequence>
<dbReference type="EMBL" id="CP001230">
    <property type="protein sequence ID" value="ACO03635.1"/>
    <property type="molecule type" value="Genomic_DNA"/>
</dbReference>
<dbReference type="HOGENOM" id="CLU_3010288_0_0_0"/>